<evidence type="ECO:0000256" key="6">
    <source>
        <dbReference type="SAM" id="SignalP"/>
    </source>
</evidence>
<feature type="chain" id="PRO_5034434052" evidence="6">
    <location>
        <begin position="21"/>
        <end position="398"/>
    </location>
</feature>
<dbReference type="Proteomes" id="UP000694680">
    <property type="component" value="Chromosome 12"/>
</dbReference>
<feature type="domain" description="Fibronectin type-III" evidence="7">
    <location>
        <begin position="206"/>
        <end position="302"/>
    </location>
</feature>
<reference evidence="8" key="1">
    <citation type="submission" date="2020-06" db="EMBL/GenBank/DDBJ databases">
        <authorList>
            <consortium name="Wellcome Sanger Institute Data Sharing"/>
        </authorList>
    </citation>
    <scope>NUCLEOTIDE SEQUENCE [LARGE SCALE GENOMIC DNA]</scope>
</reference>
<sequence length="398" mass="45002">MPGLLSSAVCLTLIWFLSQSLCPDGAQIWTDEVSGMQYGRLDSNVTLSCGNSQFRLPVFWRLNNNSLLPWHEVAPDGRLILLHANQSAQGNYSCHDTTGLLVHSVTLRLGRPPGLLDIACQMPNHTFMRCLWSDRVKTLLPAKYNASLHAGLSSMPCTLDITHRHCEVHQPPLWIAVKIKITETNVLGNETSIAHLNMLNLLKPDPPEAVMVKPLQSFPQRLGVSWKFPSSWRQRKGFPLLFQIRYRPEDSEYWSQLNATNSSAVIMDALAGHIHQVEVRARDEVNSDSQWSEWSPVVLAKPWEVFTTPDTTLRPEDAFTDYSFPFPTKPETVTAKSHNPGQEEEGNVGLVIILVIFSVLILTAIFSLVFVWWLRQKRRDKATKQVLTSMVRMKSMPI</sequence>
<protein>
    <submittedName>
        <fullName evidence="8">Interleukin-11 receptor subunit alpha-1-like</fullName>
    </submittedName>
</protein>
<reference evidence="8" key="3">
    <citation type="submission" date="2025-09" db="UniProtKB">
        <authorList>
            <consortium name="Ensembl"/>
        </authorList>
    </citation>
    <scope>IDENTIFICATION</scope>
</reference>
<dbReference type="GeneID" id="114473725"/>
<keyword evidence="5" id="KW-1133">Transmembrane helix</keyword>
<dbReference type="GO" id="GO:0016020">
    <property type="term" value="C:membrane"/>
    <property type="evidence" value="ECO:0007669"/>
    <property type="project" value="InterPro"/>
</dbReference>
<keyword evidence="9" id="KW-1185">Reference proteome</keyword>
<dbReference type="Ensembl" id="ENSGWIT00000004626.1">
    <property type="protein sequence ID" value="ENSGWIP00000004316.1"/>
    <property type="gene ID" value="ENSGWIG00000002314.1"/>
</dbReference>
<dbReference type="InterPro" id="IPR003530">
    <property type="entry name" value="Hematopoietin_rcpt_L_F3_CS"/>
</dbReference>
<evidence type="ECO:0000256" key="1">
    <source>
        <dbReference type="ARBA" id="ARBA00022729"/>
    </source>
</evidence>
<dbReference type="SUPFAM" id="SSF49265">
    <property type="entry name" value="Fibronectin type III"/>
    <property type="match status" value="2"/>
</dbReference>
<dbReference type="CTD" id="3590"/>
<dbReference type="InterPro" id="IPR036116">
    <property type="entry name" value="FN3_sf"/>
</dbReference>
<dbReference type="PROSITE" id="PS50853">
    <property type="entry name" value="FN3"/>
    <property type="match status" value="1"/>
</dbReference>
<dbReference type="GO" id="GO:0004896">
    <property type="term" value="F:cytokine receptor activity"/>
    <property type="evidence" value="ECO:0007669"/>
    <property type="project" value="InterPro"/>
</dbReference>
<evidence type="ECO:0000256" key="4">
    <source>
        <dbReference type="ARBA" id="ARBA00023319"/>
    </source>
</evidence>
<keyword evidence="4" id="KW-0393">Immunoglobulin domain</keyword>
<keyword evidence="5" id="KW-0812">Transmembrane</keyword>
<reference evidence="8" key="2">
    <citation type="submission" date="2025-08" db="UniProtKB">
        <authorList>
            <consortium name="Ensembl"/>
        </authorList>
    </citation>
    <scope>IDENTIFICATION</scope>
</reference>
<evidence type="ECO:0000256" key="5">
    <source>
        <dbReference type="SAM" id="Phobius"/>
    </source>
</evidence>
<name>A0A8C5FZU3_GOUWI</name>
<organism evidence="8 9">
    <name type="scientific">Gouania willdenowi</name>
    <name type="common">Blunt-snouted clingfish</name>
    <name type="synonym">Lepadogaster willdenowi</name>
    <dbReference type="NCBI Taxonomy" id="441366"/>
    <lineage>
        <taxon>Eukaryota</taxon>
        <taxon>Metazoa</taxon>
        <taxon>Chordata</taxon>
        <taxon>Craniata</taxon>
        <taxon>Vertebrata</taxon>
        <taxon>Euteleostomi</taxon>
        <taxon>Actinopterygii</taxon>
        <taxon>Neopterygii</taxon>
        <taxon>Teleostei</taxon>
        <taxon>Neoteleostei</taxon>
        <taxon>Acanthomorphata</taxon>
        <taxon>Ovalentaria</taxon>
        <taxon>Blenniimorphae</taxon>
        <taxon>Blenniiformes</taxon>
        <taxon>Gobiesocoidei</taxon>
        <taxon>Gobiesocidae</taxon>
        <taxon>Gobiesocinae</taxon>
        <taxon>Gouania</taxon>
    </lineage>
</organism>
<keyword evidence="1 6" id="KW-0732">Signal</keyword>
<evidence type="ECO:0000259" key="7">
    <source>
        <dbReference type="PROSITE" id="PS50853"/>
    </source>
</evidence>
<dbReference type="InterPro" id="IPR013783">
    <property type="entry name" value="Ig-like_fold"/>
</dbReference>
<evidence type="ECO:0000256" key="2">
    <source>
        <dbReference type="ARBA" id="ARBA00023157"/>
    </source>
</evidence>
<keyword evidence="2" id="KW-1015">Disulfide bond</keyword>
<dbReference type="Gene3D" id="2.60.40.10">
    <property type="entry name" value="Immunoglobulins"/>
    <property type="match status" value="2"/>
</dbReference>
<feature type="signal peptide" evidence="6">
    <location>
        <begin position="1"/>
        <end position="20"/>
    </location>
</feature>
<evidence type="ECO:0000256" key="3">
    <source>
        <dbReference type="ARBA" id="ARBA00023180"/>
    </source>
</evidence>
<feature type="transmembrane region" description="Helical" evidence="5">
    <location>
        <begin position="348"/>
        <end position="374"/>
    </location>
</feature>
<evidence type="ECO:0000313" key="9">
    <source>
        <dbReference type="Proteomes" id="UP000694680"/>
    </source>
</evidence>
<evidence type="ECO:0000313" key="8">
    <source>
        <dbReference type="Ensembl" id="ENSGWIP00000004316.1"/>
    </source>
</evidence>
<dbReference type="PANTHER" id="PTHR48485">
    <property type="entry name" value="INTERLEUKIN-12 SUBUNIT BETA-RELATED"/>
    <property type="match status" value="1"/>
</dbReference>
<dbReference type="RefSeq" id="XP_028319297.1">
    <property type="nucleotide sequence ID" value="XM_028463496.1"/>
</dbReference>
<keyword evidence="5" id="KW-0472">Membrane</keyword>
<dbReference type="InterPro" id="IPR003961">
    <property type="entry name" value="FN3_dom"/>
</dbReference>
<dbReference type="PROSITE" id="PS01354">
    <property type="entry name" value="HEMATOPO_REC_L_F3"/>
    <property type="match status" value="1"/>
</dbReference>
<keyword evidence="3" id="KW-0325">Glycoprotein</keyword>
<dbReference type="AlphaFoldDB" id="A0A8C5FZU3"/>
<proteinExistence type="predicted"/>
<dbReference type="OrthoDB" id="418412at2759"/>
<gene>
    <name evidence="8" type="primary">il11ra</name>
</gene>
<accession>A0A8C5FZU3</accession>
<dbReference type="InterPro" id="IPR036179">
    <property type="entry name" value="Ig-like_dom_sf"/>
</dbReference>
<dbReference type="InterPro" id="IPR050676">
    <property type="entry name" value="IL-12"/>
</dbReference>
<dbReference type="SUPFAM" id="SSF48726">
    <property type="entry name" value="Immunoglobulin"/>
    <property type="match status" value="1"/>
</dbReference>
<dbReference type="CDD" id="cd00063">
    <property type="entry name" value="FN3"/>
    <property type="match status" value="1"/>
</dbReference>